<dbReference type="InterPro" id="IPR032508">
    <property type="entry name" value="FecR_C"/>
</dbReference>
<evidence type="ECO:0000313" key="4">
    <source>
        <dbReference type="EMBL" id="RPE05425.1"/>
    </source>
</evidence>
<evidence type="ECO:0000259" key="3">
    <source>
        <dbReference type="Pfam" id="PF16344"/>
    </source>
</evidence>
<dbReference type="GO" id="GO:0016989">
    <property type="term" value="F:sigma factor antagonist activity"/>
    <property type="evidence" value="ECO:0007669"/>
    <property type="project" value="TreeGrafter"/>
</dbReference>
<comment type="caution">
    <text evidence="4">The sequence shown here is derived from an EMBL/GenBank/DDBJ whole genome shotgun (WGS) entry which is preliminary data.</text>
</comment>
<dbReference type="PANTHER" id="PTHR30273">
    <property type="entry name" value="PERIPLASMIC SIGNAL SENSOR AND SIGMA FACTOR ACTIVATOR FECR-RELATED"/>
    <property type="match status" value="1"/>
</dbReference>
<name>A0A3N4PBE1_9BACT</name>
<evidence type="ECO:0000313" key="5">
    <source>
        <dbReference type="Proteomes" id="UP000278351"/>
    </source>
</evidence>
<keyword evidence="1" id="KW-0472">Membrane</keyword>
<sequence length="351" mass="40097">METDKERYLWLASRMLSGEINPEEQRELDALIRAHPELRKENELLQAYWDHNREQNDRNGTQAAFERLTAQMQATDPQLWPERPSPPATRWYMLLARMAAAIFFLVGTYYLLDRAGVLPGKEDGIRAEYNIRGTRSHIKLADGTSVWLNADSELKYPLRFKGGTREVHLKGEAFFDVAPDASKPFIVHTETMHINVLGTSFNVKAYPGDHVSEATLISGVVEVQLKNQADKRIRLKPAEKLVVPNGKDSLPEPAAGQPIISKATYFSKEDSAIIETAWIDNKLIFHDESFTSLATRMERWYNVTIRFENAAIGHLRFSGMFRNESVMQALEALQLTEKFHYRQADDAIVIY</sequence>
<protein>
    <submittedName>
        <fullName evidence="4">DUF4974 domain-containing protein</fullName>
    </submittedName>
</protein>
<evidence type="ECO:0000259" key="2">
    <source>
        <dbReference type="Pfam" id="PF04773"/>
    </source>
</evidence>
<dbReference type="PIRSF" id="PIRSF018266">
    <property type="entry name" value="FecR"/>
    <property type="match status" value="1"/>
</dbReference>
<gene>
    <name evidence="4" type="ORF">EGT74_23860</name>
</gene>
<proteinExistence type="predicted"/>
<dbReference type="Gene3D" id="2.60.120.1440">
    <property type="match status" value="1"/>
</dbReference>
<dbReference type="Proteomes" id="UP000278351">
    <property type="component" value="Unassembled WGS sequence"/>
</dbReference>
<organism evidence="4 5">
    <name type="scientific">Chitinophaga lutea</name>
    <dbReference type="NCBI Taxonomy" id="2488634"/>
    <lineage>
        <taxon>Bacteria</taxon>
        <taxon>Pseudomonadati</taxon>
        <taxon>Bacteroidota</taxon>
        <taxon>Chitinophagia</taxon>
        <taxon>Chitinophagales</taxon>
        <taxon>Chitinophagaceae</taxon>
        <taxon>Chitinophaga</taxon>
    </lineage>
</organism>
<feature type="domain" description="Protein FecR C-terminal" evidence="3">
    <location>
        <begin position="282"/>
        <end position="350"/>
    </location>
</feature>
<dbReference type="Gene3D" id="3.55.50.30">
    <property type="match status" value="1"/>
</dbReference>
<dbReference type="FunFam" id="2.60.120.1440:FF:000001">
    <property type="entry name" value="Putative anti-sigma factor"/>
    <property type="match status" value="1"/>
</dbReference>
<dbReference type="Pfam" id="PF16344">
    <property type="entry name" value="FecR_C"/>
    <property type="match status" value="1"/>
</dbReference>
<dbReference type="InterPro" id="IPR012373">
    <property type="entry name" value="Ferrdict_sens_TM"/>
</dbReference>
<dbReference type="OrthoDB" id="1523735at2"/>
<dbReference type="AlphaFoldDB" id="A0A3N4PBE1"/>
<dbReference type="PANTHER" id="PTHR30273:SF2">
    <property type="entry name" value="PROTEIN FECR"/>
    <property type="match status" value="1"/>
</dbReference>
<reference evidence="4 5" key="1">
    <citation type="submission" date="2018-11" db="EMBL/GenBank/DDBJ databases">
        <title>Chitinophaga lutea sp.nov., isolate from arsenic contaminated soil.</title>
        <authorList>
            <person name="Zong Y."/>
        </authorList>
    </citation>
    <scope>NUCLEOTIDE SEQUENCE [LARGE SCALE GENOMIC DNA]</scope>
    <source>
        <strain evidence="4 5">ZY74</strain>
    </source>
</reference>
<feature type="transmembrane region" description="Helical" evidence="1">
    <location>
        <begin position="91"/>
        <end position="112"/>
    </location>
</feature>
<evidence type="ECO:0000256" key="1">
    <source>
        <dbReference type="SAM" id="Phobius"/>
    </source>
</evidence>
<feature type="domain" description="FecR protein" evidence="2">
    <location>
        <begin position="133"/>
        <end position="222"/>
    </location>
</feature>
<dbReference type="Pfam" id="PF04773">
    <property type="entry name" value="FecR"/>
    <property type="match status" value="1"/>
</dbReference>
<keyword evidence="5" id="KW-1185">Reference proteome</keyword>
<keyword evidence="1" id="KW-0812">Transmembrane</keyword>
<dbReference type="EMBL" id="RPDH01000003">
    <property type="protein sequence ID" value="RPE05425.1"/>
    <property type="molecule type" value="Genomic_DNA"/>
</dbReference>
<keyword evidence="1" id="KW-1133">Transmembrane helix</keyword>
<accession>A0A3N4PBE1</accession>
<dbReference type="RefSeq" id="WP_123849069.1">
    <property type="nucleotide sequence ID" value="NZ_RPDH01000003.1"/>
</dbReference>
<dbReference type="InterPro" id="IPR006860">
    <property type="entry name" value="FecR"/>
</dbReference>